<dbReference type="EMBL" id="JASSZA010000007">
    <property type="protein sequence ID" value="KAK2105915.1"/>
    <property type="molecule type" value="Genomic_DNA"/>
</dbReference>
<organism evidence="4 5">
    <name type="scientific">Saguinus oedipus</name>
    <name type="common">Cotton-top tamarin</name>
    <name type="synonym">Oedipomidas oedipus</name>
    <dbReference type="NCBI Taxonomy" id="9490"/>
    <lineage>
        <taxon>Eukaryota</taxon>
        <taxon>Metazoa</taxon>
        <taxon>Chordata</taxon>
        <taxon>Craniata</taxon>
        <taxon>Vertebrata</taxon>
        <taxon>Euteleostomi</taxon>
        <taxon>Mammalia</taxon>
        <taxon>Eutheria</taxon>
        <taxon>Euarchontoglires</taxon>
        <taxon>Primates</taxon>
        <taxon>Haplorrhini</taxon>
        <taxon>Platyrrhini</taxon>
        <taxon>Cebidae</taxon>
        <taxon>Callitrichinae</taxon>
        <taxon>Saguinus</taxon>
    </lineage>
</organism>
<dbReference type="CDD" id="cd00033">
    <property type="entry name" value="CCP"/>
    <property type="match status" value="1"/>
</dbReference>
<dbReference type="Gene3D" id="2.10.70.10">
    <property type="entry name" value="Complement Module, domain 1"/>
    <property type="match status" value="1"/>
</dbReference>
<feature type="region of interest" description="Disordered" evidence="3">
    <location>
        <begin position="1"/>
        <end position="20"/>
    </location>
</feature>
<proteinExistence type="predicted"/>
<dbReference type="SUPFAM" id="SSF57535">
    <property type="entry name" value="Complement control module/SCR domain"/>
    <property type="match status" value="1"/>
</dbReference>
<comment type="caution">
    <text evidence="4">The sequence shown here is derived from an EMBL/GenBank/DDBJ whole genome shotgun (WGS) entry which is preliminary data.</text>
</comment>
<sequence>MSQATTQAGRSTTRAQVSKWVSDPGWKRKATLSPGVSRSLAQSAVELWKLDSDLTAIDHIKTIKPGFLCAAQPCPYPMAPPNGHISPVQAKYILKDSFSIFCETGYELLQQLFVKWLERQKDEFAILLHVPCLISH</sequence>
<reference evidence="4 5" key="1">
    <citation type="submission" date="2023-05" db="EMBL/GenBank/DDBJ databases">
        <title>B98-5 Cell Line De Novo Hybrid Assembly: An Optical Mapping Approach.</title>
        <authorList>
            <person name="Kananen K."/>
            <person name="Auerbach J.A."/>
            <person name="Kautto E."/>
            <person name="Blachly J.S."/>
        </authorList>
    </citation>
    <scope>NUCLEOTIDE SEQUENCE [LARGE SCALE GENOMIC DNA]</scope>
    <source>
        <strain evidence="4">B95-8</strain>
        <tissue evidence="4">Cell line</tissue>
    </source>
</reference>
<evidence type="ECO:0000256" key="1">
    <source>
        <dbReference type="ARBA" id="ARBA00022659"/>
    </source>
</evidence>
<accession>A0ABQ9VA18</accession>
<gene>
    <name evidence="4" type="ORF">P7K49_015429</name>
</gene>
<dbReference type="InterPro" id="IPR035976">
    <property type="entry name" value="Sushi/SCR/CCP_sf"/>
</dbReference>
<keyword evidence="1" id="KW-0768">Sushi</keyword>
<dbReference type="InterPro" id="IPR000436">
    <property type="entry name" value="Sushi_SCR_CCP_dom"/>
</dbReference>
<protein>
    <submittedName>
        <fullName evidence="4">Uncharacterized protein</fullName>
    </submittedName>
</protein>
<name>A0ABQ9VA18_SAGOE</name>
<evidence type="ECO:0000313" key="5">
    <source>
        <dbReference type="Proteomes" id="UP001266305"/>
    </source>
</evidence>
<keyword evidence="5" id="KW-1185">Reference proteome</keyword>
<evidence type="ECO:0000256" key="3">
    <source>
        <dbReference type="SAM" id="MobiDB-lite"/>
    </source>
</evidence>
<evidence type="ECO:0000256" key="2">
    <source>
        <dbReference type="ARBA" id="ARBA00023157"/>
    </source>
</evidence>
<evidence type="ECO:0000313" key="4">
    <source>
        <dbReference type="EMBL" id="KAK2105915.1"/>
    </source>
</evidence>
<keyword evidence="2" id="KW-1015">Disulfide bond</keyword>
<feature type="compositionally biased region" description="Polar residues" evidence="3">
    <location>
        <begin position="1"/>
        <end position="16"/>
    </location>
</feature>
<dbReference type="Proteomes" id="UP001266305">
    <property type="component" value="Unassembled WGS sequence"/>
</dbReference>